<sequence>MQVTNNENSAVSTKFQRKRTTTSICRATSFTSHFTPVRPVTLNPPASSAVSALGTELRVPAPRVGGAIRCSSIGGSMRHVAIIASRRGSFEVTVTDLKGT</sequence>
<evidence type="ECO:0000313" key="1">
    <source>
        <dbReference type="EMBL" id="KAJ8992551.1"/>
    </source>
</evidence>
<accession>A0AAN6IZF1</accession>
<gene>
    <name evidence="1" type="ORF">HRR80_003651</name>
</gene>
<name>A0AAN6IZF1_EXODE</name>
<comment type="caution">
    <text evidence="1">The sequence shown here is derived from an EMBL/GenBank/DDBJ whole genome shotgun (WGS) entry which is preliminary data.</text>
</comment>
<dbReference type="Proteomes" id="UP001161757">
    <property type="component" value="Unassembled WGS sequence"/>
</dbReference>
<dbReference type="AlphaFoldDB" id="A0AAN6IZF1"/>
<reference evidence="1" key="1">
    <citation type="submission" date="2023-01" db="EMBL/GenBank/DDBJ databases">
        <title>Exophiala dermititidis isolated from Cystic Fibrosis Patient.</title>
        <authorList>
            <person name="Kurbessoian T."/>
            <person name="Crocker A."/>
            <person name="Murante D."/>
            <person name="Hogan D.A."/>
            <person name="Stajich J.E."/>
        </authorList>
    </citation>
    <scope>NUCLEOTIDE SEQUENCE</scope>
    <source>
        <strain evidence="1">Ex8</strain>
    </source>
</reference>
<proteinExistence type="predicted"/>
<protein>
    <submittedName>
        <fullName evidence="1">Uncharacterized protein</fullName>
    </submittedName>
</protein>
<dbReference type="EMBL" id="JAJGCB010000005">
    <property type="protein sequence ID" value="KAJ8992551.1"/>
    <property type="molecule type" value="Genomic_DNA"/>
</dbReference>
<organism evidence="1 2">
    <name type="scientific">Exophiala dermatitidis</name>
    <name type="common">Black yeast-like fungus</name>
    <name type="synonym">Wangiella dermatitidis</name>
    <dbReference type="NCBI Taxonomy" id="5970"/>
    <lineage>
        <taxon>Eukaryota</taxon>
        <taxon>Fungi</taxon>
        <taxon>Dikarya</taxon>
        <taxon>Ascomycota</taxon>
        <taxon>Pezizomycotina</taxon>
        <taxon>Eurotiomycetes</taxon>
        <taxon>Chaetothyriomycetidae</taxon>
        <taxon>Chaetothyriales</taxon>
        <taxon>Herpotrichiellaceae</taxon>
        <taxon>Exophiala</taxon>
    </lineage>
</organism>
<evidence type="ECO:0000313" key="2">
    <source>
        <dbReference type="Proteomes" id="UP001161757"/>
    </source>
</evidence>